<dbReference type="HAMAP" id="MF_00530">
    <property type="entry name" value="ATP_synth_epsil_bac"/>
    <property type="match status" value="1"/>
</dbReference>
<dbReference type="InterPro" id="IPR036771">
    <property type="entry name" value="ATPsynth_dsu/esu_N"/>
</dbReference>
<dbReference type="RefSeq" id="WP_152584434.1">
    <property type="nucleotide sequence ID" value="NZ_CP045423.1"/>
</dbReference>
<dbReference type="Proteomes" id="UP000325614">
    <property type="component" value="Chromosome"/>
</dbReference>
<keyword evidence="4 10" id="KW-0813">Transport</keyword>
<dbReference type="CDD" id="cd12152">
    <property type="entry name" value="F1-ATPase_delta"/>
    <property type="match status" value="1"/>
</dbReference>
<evidence type="ECO:0000256" key="2">
    <source>
        <dbReference type="ARBA" id="ARBA00004184"/>
    </source>
</evidence>
<evidence type="ECO:0000256" key="8">
    <source>
        <dbReference type="ARBA" id="ARBA00023196"/>
    </source>
</evidence>
<organism evidence="13 14">
    <name type="scientific">Microvirga thermotolerans</name>
    <dbReference type="NCBI Taxonomy" id="2651334"/>
    <lineage>
        <taxon>Bacteria</taxon>
        <taxon>Pseudomonadati</taxon>
        <taxon>Pseudomonadota</taxon>
        <taxon>Alphaproteobacteria</taxon>
        <taxon>Hyphomicrobiales</taxon>
        <taxon>Methylobacteriaceae</taxon>
        <taxon>Microvirga</taxon>
    </lineage>
</organism>
<gene>
    <name evidence="10 13" type="primary">atpC</name>
    <name evidence="13" type="ORF">GDR74_00350</name>
</gene>
<keyword evidence="5 10" id="KW-0375">Hydrogen ion transport</keyword>
<comment type="function">
    <text evidence="1 10">Produces ATP from ADP in the presence of a proton gradient across the membrane.</text>
</comment>
<keyword evidence="10" id="KW-1003">Cell membrane</keyword>
<dbReference type="Pfam" id="PF02823">
    <property type="entry name" value="ATP-synt_DE_N"/>
    <property type="match status" value="1"/>
</dbReference>
<comment type="similarity">
    <text evidence="3 10 11">Belongs to the ATPase epsilon chain family.</text>
</comment>
<evidence type="ECO:0000313" key="14">
    <source>
        <dbReference type="Proteomes" id="UP000325614"/>
    </source>
</evidence>
<keyword evidence="7 10" id="KW-0472">Membrane</keyword>
<name>A0A5P9JXV0_9HYPH</name>
<keyword evidence="6 10" id="KW-0406">Ion transport</keyword>
<protein>
    <recommendedName>
        <fullName evidence="10">ATP synthase epsilon chain</fullName>
    </recommendedName>
    <alternativeName>
        <fullName evidence="10">ATP synthase F1 sector epsilon subunit</fullName>
    </alternativeName>
    <alternativeName>
        <fullName evidence="10">F-ATPase epsilon subunit</fullName>
    </alternativeName>
</protein>
<evidence type="ECO:0000256" key="4">
    <source>
        <dbReference type="ARBA" id="ARBA00022448"/>
    </source>
</evidence>
<dbReference type="EMBL" id="CP045423">
    <property type="protein sequence ID" value="QFU14784.1"/>
    <property type="molecule type" value="Genomic_DNA"/>
</dbReference>
<keyword evidence="8 10" id="KW-0139">CF(1)</keyword>
<dbReference type="GO" id="GO:0005886">
    <property type="term" value="C:plasma membrane"/>
    <property type="evidence" value="ECO:0007669"/>
    <property type="project" value="UniProtKB-SubCell"/>
</dbReference>
<feature type="domain" description="ATP synthase F1 complex delta/epsilon subunit N-terminal" evidence="12">
    <location>
        <begin position="6"/>
        <end position="83"/>
    </location>
</feature>
<keyword evidence="14" id="KW-1185">Reference proteome</keyword>
<evidence type="ECO:0000256" key="10">
    <source>
        <dbReference type="HAMAP-Rule" id="MF_00530"/>
    </source>
</evidence>
<dbReference type="GO" id="GO:0045259">
    <property type="term" value="C:proton-transporting ATP synthase complex"/>
    <property type="evidence" value="ECO:0007669"/>
    <property type="project" value="UniProtKB-KW"/>
</dbReference>
<evidence type="ECO:0000256" key="5">
    <source>
        <dbReference type="ARBA" id="ARBA00022781"/>
    </source>
</evidence>
<dbReference type="PANTHER" id="PTHR13822">
    <property type="entry name" value="ATP SYNTHASE DELTA/EPSILON CHAIN"/>
    <property type="match status" value="1"/>
</dbReference>
<accession>A0A5P9JXV0</accession>
<comment type="subcellular location">
    <subcellularLocation>
        <location evidence="10">Cell membrane</location>
        <topology evidence="10">Peripheral membrane protein</topology>
    </subcellularLocation>
    <subcellularLocation>
        <location evidence="2">Endomembrane system</location>
        <topology evidence="2">Peripheral membrane protein</topology>
    </subcellularLocation>
</comment>
<dbReference type="GO" id="GO:0046933">
    <property type="term" value="F:proton-transporting ATP synthase activity, rotational mechanism"/>
    <property type="evidence" value="ECO:0007669"/>
    <property type="project" value="UniProtKB-UniRule"/>
</dbReference>
<keyword evidence="9 10" id="KW-0066">ATP synthesis</keyword>
<evidence type="ECO:0000256" key="11">
    <source>
        <dbReference type="RuleBase" id="RU003656"/>
    </source>
</evidence>
<evidence type="ECO:0000256" key="7">
    <source>
        <dbReference type="ARBA" id="ARBA00023136"/>
    </source>
</evidence>
<dbReference type="InterPro" id="IPR020546">
    <property type="entry name" value="ATP_synth_F1_dsu/esu_N"/>
</dbReference>
<dbReference type="NCBIfam" id="TIGR01216">
    <property type="entry name" value="ATP_synt_epsi"/>
    <property type="match status" value="1"/>
</dbReference>
<evidence type="ECO:0000259" key="12">
    <source>
        <dbReference type="Pfam" id="PF02823"/>
    </source>
</evidence>
<dbReference type="InterPro" id="IPR001469">
    <property type="entry name" value="ATP_synth_F1_dsu/esu"/>
</dbReference>
<dbReference type="SUPFAM" id="SSF51344">
    <property type="entry name" value="Epsilon subunit of F1F0-ATP synthase N-terminal domain"/>
    <property type="match status" value="1"/>
</dbReference>
<dbReference type="Gene3D" id="2.60.15.10">
    <property type="entry name" value="F0F1 ATP synthase delta/epsilon subunit, N-terminal"/>
    <property type="match status" value="1"/>
</dbReference>
<evidence type="ECO:0000256" key="3">
    <source>
        <dbReference type="ARBA" id="ARBA00005712"/>
    </source>
</evidence>
<evidence type="ECO:0000313" key="13">
    <source>
        <dbReference type="EMBL" id="QFU14784.1"/>
    </source>
</evidence>
<reference evidence="13 14" key="1">
    <citation type="submission" date="2019-10" db="EMBL/GenBank/DDBJ databases">
        <title>Isolation, Identification of Microvirga thermotolerans HR1, a novel thermophilic bacterium and Comparative Genomics of the genus Microvirga.</title>
        <authorList>
            <person name="Li J."/>
            <person name="Zhang W."/>
            <person name="Lin M."/>
            <person name="Wang J."/>
        </authorList>
    </citation>
    <scope>NUCLEOTIDE SEQUENCE [LARGE SCALE GENOMIC DNA]</scope>
    <source>
        <strain evidence="13 14">HR1</strain>
    </source>
</reference>
<evidence type="ECO:0000256" key="6">
    <source>
        <dbReference type="ARBA" id="ARBA00023065"/>
    </source>
</evidence>
<dbReference type="AlphaFoldDB" id="A0A5P9JXV0"/>
<sequence length="133" mass="14307">MADILFELVSPERILFSGAVRAVMMPGSEGDMTVMSGHEPAIVALQPGIIVVTDVQGHGHRAFVRGGIAEVTGGSVTILAERALPPEELSRESLEEEIVRMETIREATRDDAARRNADAAIARLQQVKATLSF</sequence>
<comment type="subunit">
    <text evidence="10 11">F-type ATPases have 2 components, CF(1) - the catalytic core - and CF(0) - the membrane proton channel. CF(1) has five subunits: alpha(3), beta(3), gamma(1), delta(1), epsilon(1). CF(0) has three main subunits: a, b and c.</text>
</comment>
<dbReference type="KEGG" id="mico:GDR74_00350"/>
<evidence type="ECO:0000256" key="9">
    <source>
        <dbReference type="ARBA" id="ARBA00023310"/>
    </source>
</evidence>
<dbReference type="NCBIfam" id="NF011323">
    <property type="entry name" value="PRK14736.1"/>
    <property type="match status" value="1"/>
</dbReference>
<dbReference type="GO" id="GO:0005524">
    <property type="term" value="F:ATP binding"/>
    <property type="evidence" value="ECO:0007669"/>
    <property type="project" value="UniProtKB-UniRule"/>
</dbReference>
<dbReference type="PANTHER" id="PTHR13822:SF10">
    <property type="entry name" value="ATP SYNTHASE EPSILON CHAIN, CHLOROPLASTIC"/>
    <property type="match status" value="1"/>
</dbReference>
<dbReference type="GO" id="GO:0012505">
    <property type="term" value="C:endomembrane system"/>
    <property type="evidence" value="ECO:0007669"/>
    <property type="project" value="UniProtKB-SubCell"/>
</dbReference>
<evidence type="ECO:0000256" key="1">
    <source>
        <dbReference type="ARBA" id="ARBA00003543"/>
    </source>
</evidence>
<proteinExistence type="inferred from homology"/>